<dbReference type="EMBL" id="CP000513">
    <property type="protein sequence ID" value="ABQ13871.1"/>
    <property type="molecule type" value="Genomic_DNA"/>
</dbReference>
<dbReference type="STRING" id="246195.DNO_0636"/>
<sequence>MSFLNKFFAHSSNQIAAPQLPEQQCLTVTELHKIAAGDRLLVPKDQMAFLLQKKQSSHLFIGGEHVIHKTDLQLFHHQQPLYLINFRCHTPSRNVWHYPRYTLPEAALTLALEGNYEFTITAPAAFCEFFRDLSYLSGMDAINDFIARAVVDILRAQKVPAEDIKKHAVGLGQFLTESLMRTLNAQGIQINALTIAAEETAPLPLSAEPSAHSPEKNAVKKNEPAPVHHASNSTLPTRREFFRVQNGEQIGPFSMAELEAGLNNGSIDERDLIWKKGMRQWLPVKVCIDVMKSRKS</sequence>
<evidence type="ECO:0000313" key="3">
    <source>
        <dbReference type="EMBL" id="ABQ13871.1"/>
    </source>
</evidence>
<dbReference type="HOGENOM" id="CLU_908172_0_0_6"/>
<dbReference type="AlphaFoldDB" id="A5EVA3"/>
<feature type="region of interest" description="Disordered" evidence="1">
    <location>
        <begin position="205"/>
        <end position="238"/>
    </location>
</feature>
<feature type="compositionally biased region" description="Basic and acidic residues" evidence="1">
    <location>
        <begin position="213"/>
        <end position="223"/>
    </location>
</feature>
<evidence type="ECO:0000256" key="1">
    <source>
        <dbReference type="SAM" id="MobiDB-lite"/>
    </source>
</evidence>
<feature type="domain" description="GYF" evidence="2">
    <location>
        <begin position="244"/>
        <end position="285"/>
    </location>
</feature>
<dbReference type="Pfam" id="PF14237">
    <property type="entry name" value="GYF_2"/>
    <property type="match status" value="1"/>
</dbReference>
<dbReference type="InterPro" id="IPR025640">
    <property type="entry name" value="GYF_2"/>
</dbReference>
<dbReference type="OrthoDB" id="198456at2"/>
<keyword evidence="4" id="KW-1185">Reference proteome</keyword>
<evidence type="ECO:0000313" key="4">
    <source>
        <dbReference type="Proteomes" id="UP000000248"/>
    </source>
</evidence>
<reference evidence="3 4" key="1">
    <citation type="journal article" date="2007" name="Nat. Biotechnol.">
        <title>Genome sequence and identification of candidate vaccine antigens from the animal pathogen Dichelobacter nodosus.</title>
        <authorList>
            <person name="Myers G.S."/>
            <person name="Parker D."/>
            <person name="Al-Hasani K."/>
            <person name="Kennan R.M."/>
            <person name="Seemann T."/>
            <person name="Ren Q."/>
            <person name="Badger J.H."/>
            <person name="Selengut J.D."/>
            <person name="Deboy R.T."/>
            <person name="Tettelin H."/>
            <person name="Boyce J.D."/>
            <person name="McCarl V.P."/>
            <person name="Han X."/>
            <person name="Nelson W.C."/>
            <person name="Madupu R."/>
            <person name="Mohamoud Y."/>
            <person name="Holley T."/>
            <person name="Fedorova N."/>
            <person name="Khouri H."/>
            <person name="Bottomley S.P."/>
            <person name="Whittington R.J."/>
            <person name="Adler B."/>
            <person name="Songer J.G."/>
            <person name="Rood J.I."/>
            <person name="Paulsen I.T."/>
        </authorList>
    </citation>
    <scope>NUCLEOTIDE SEQUENCE [LARGE SCALE GENOMIC DNA]</scope>
    <source>
        <strain evidence="3 4">VCS1703A</strain>
    </source>
</reference>
<proteinExistence type="predicted"/>
<dbReference type="KEGG" id="dno:DNO_0636"/>
<evidence type="ECO:0000259" key="2">
    <source>
        <dbReference type="Pfam" id="PF14237"/>
    </source>
</evidence>
<name>A5EVA3_DICNV</name>
<dbReference type="Proteomes" id="UP000000248">
    <property type="component" value="Chromosome"/>
</dbReference>
<organism evidence="3 4">
    <name type="scientific">Dichelobacter nodosus (strain VCS1703A)</name>
    <dbReference type="NCBI Taxonomy" id="246195"/>
    <lineage>
        <taxon>Bacteria</taxon>
        <taxon>Pseudomonadati</taxon>
        <taxon>Pseudomonadota</taxon>
        <taxon>Gammaproteobacteria</taxon>
        <taxon>Cardiobacteriales</taxon>
        <taxon>Cardiobacteriaceae</taxon>
        <taxon>Dichelobacter</taxon>
    </lineage>
</organism>
<gene>
    <name evidence="3" type="ordered locus">DNO_0636</name>
</gene>
<accession>A5EVA3</accession>
<dbReference type="RefSeq" id="WP_012030969.1">
    <property type="nucleotide sequence ID" value="NC_009446.1"/>
</dbReference>
<protein>
    <recommendedName>
        <fullName evidence="2">GYF domain-containing protein</fullName>
    </recommendedName>
</protein>